<evidence type="ECO:0000313" key="12">
    <source>
        <dbReference type="Proteomes" id="UP001623591"/>
    </source>
</evidence>
<dbReference type="InterPro" id="IPR036890">
    <property type="entry name" value="HATPase_C_sf"/>
</dbReference>
<evidence type="ECO:0000256" key="8">
    <source>
        <dbReference type="ARBA" id="ARBA00023012"/>
    </source>
</evidence>
<gene>
    <name evidence="11" type="ORF">ACJDUG_03055</name>
</gene>
<reference evidence="11 12" key="1">
    <citation type="submission" date="2024-11" db="EMBL/GenBank/DDBJ databases">
        <authorList>
            <person name="Heng Y.C."/>
            <person name="Lim A.C.H."/>
            <person name="Lee J.K.Y."/>
            <person name="Kittelmann S."/>
        </authorList>
    </citation>
    <scope>NUCLEOTIDE SEQUENCE [LARGE SCALE GENOMIC DNA]</scope>
    <source>
        <strain evidence="11 12">WILCCON 0185</strain>
    </source>
</reference>
<keyword evidence="12" id="KW-1185">Reference proteome</keyword>
<evidence type="ECO:0000256" key="2">
    <source>
        <dbReference type="ARBA" id="ARBA00012438"/>
    </source>
</evidence>
<dbReference type="Gene3D" id="3.30.565.10">
    <property type="entry name" value="Histidine kinase-like ATPase, C-terminal domain"/>
    <property type="match status" value="1"/>
</dbReference>
<evidence type="ECO:0000313" key="11">
    <source>
        <dbReference type="EMBL" id="MFL0245955.1"/>
    </source>
</evidence>
<keyword evidence="7" id="KW-0067">ATP-binding</keyword>
<keyword evidence="8" id="KW-0902">Two-component regulatory system</keyword>
<dbReference type="Pfam" id="PF02518">
    <property type="entry name" value="HATPase_c"/>
    <property type="match status" value="1"/>
</dbReference>
<evidence type="ECO:0000256" key="3">
    <source>
        <dbReference type="ARBA" id="ARBA00022553"/>
    </source>
</evidence>
<evidence type="ECO:0000256" key="5">
    <source>
        <dbReference type="ARBA" id="ARBA00022741"/>
    </source>
</evidence>
<dbReference type="Proteomes" id="UP001623591">
    <property type="component" value="Unassembled WGS sequence"/>
</dbReference>
<dbReference type="InterPro" id="IPR011712">
    <property type="entry name" value="Sig_transdc_His_kin_sub3_dim/P"/>
</dbReference>
<dbReference type="SUPFAM" id="SSF55874">
    <property type="entry name" value="ATPase domain of HSP90 chaperone/DNA topoisomerase II/histidine kinase"/>
    <property type="match status" value="1"/>
</dbReference>
<evidence type="ECO:0000256" key="7">
    <source>
        <dbReference type="ARBA" id="ARBA00022840"/>
    </source>
</evidence>
<feature type="domain" description="Histidine kinase/HSP90-like ATPase" evidence="9">
    <location>
        <begin position="191"/>
        <end position="247"/>
    </location>
</feature>
<evidence type="ECO:0000259" key="10">
    <source>
        <dbReference type="Pfam" id="PF07730"/>
    </source>
</evidence>
<dbReference type="PANTHER" id="PTHR24421">
    <property type="entry name" value="NITRATE/NITRITE SENSOR PROTEIN NARX-RELATED"/>
    <property type="match status" value="1"/>
</dbReference>
<evidence type="ECO:0000256" key="1">
    <source>
        <dbReference type="ARBA" id="ARBA00000085"/>
    </source>
</evidence>
<dbReference type="InterPro" id="IPR003594">
    <property type="entry name" value="HATPase_dom"/>
</dbReference>
<keyword evidence="6 11" id="KW-0418">Kinase</keyword>
<protein>
    <recommendedName>
        <fullName evidence="2">histidine kinase</fullName>
        <ecNumber evidence="2">2.7.13.3</ecNumber>
    </recommendedName>
</protein>
<comment type="caution">
    <text evidence="11">The sequence shown here is derived from an EMBL/GenBank/DDBJ whole genome shotgun (WGS) entry which is preliminary data.</text>
</comment>
<evidence type="ECO:0000259" key="9">
    <source>
        <dbReference type="Pfam" id="PF02518"/>
    </source>
</evidence>
<keyword evidence="5" id="KW-0547">Nucleotide-binding</keyword>
<sequence>MIIAHILSITQIFFLKENFIPEYILILLLSCLINLLSNKSYKKINDLLKTGNELREKNYNLKNNLSKNLDYKNQIKYMSQLEERNKIAQEIHDKIGHTIAGSLMQLEAAKVLLQRDKYEAEHMLQNSIDTLRAGMDNIRVTLRNVKPPKEQLGINKIKLILDEFMLSSNIIGLLYLKGELEIVTNLQWKILQENIIEALTNIIKHSNATKVSVSIEVLNKYIKCEVKDNGIGANKLIKGIGIIGFEERTEGAGGKVIIDGSAGFSVIFLLPVKI</sequence>
<accession>A0ABW8T269</accession>
<proteinExistence type="predicted"/>
<keyword evidence="3" id="KW-0597">Phosphoprotein</keyword>
<dbReference type="Pfam" id="PF07730">
    <property type="entry name" value="HisKA_3"/>
    <property type="match status" value="1"/>
</dbReference>
<organism evidence="11 12">
    <name type="scientific">Candidatus Clostridium stratigraminis</name>
    <dbReference type="NCBI Taxonomy" id="3381661"/>
    <lineage>
        <taxon>Bacteria</taxon>
        <taxon>Bacillati</taxon>
        <taxon>Bacillota</taxon>
        <taxon>Clostridia</taxon>
        <taxon>Eubacteriales</taxon>
        <taxon>Clostridiaceae</taxon>
        <taxon>Clostridium</taxon>
    </lineage>
</organism>
<evidence type="ECO:0000256" key="4">
    <source>
        <dbReference type="ARBA" id="ARBA00022679"/>
    </source>
</evidence>
<dbReference type="CDD" id="cd16917">
    <property type="entry name" value="HATPase_UhpB-NarQ-NarX-like"/>
    <property type="match status" value="1"/>
</dbReference>
<keyword evidence="4" id="KW-0808">Transferase</keyword>
<name>A0ABW8T269_9CLOT</name>
<dbReference type="EMBL" id="JBJHZZ010000001">
    <property type="protein sequence ID" value="MFL0245955.1"/>
    <property type="molecule type" value="Genomic_DNA"/>
</dbReference>
<comment type="catalytic activity">
    <reaction evidence="1">
        <text>ATP + protein L-histidine = ADP + protein N-phospho-L-histidine.</text>
        <dbReference type="EC" id="2.7.13.3"/>
    </reaction>
</comment>
<dbReference type="GO" id="GO:0016301">
    <property type="term" value="F:kinase activity"/>
    <property type="evidence" value="ECO:0007669"/>
    <property type="project" value="UniProtKB-KW"/>
</dbReference>
<dbReference type="PANTHER" id="PTHR24421:SF10">
    <property type="entry name" value="NITRATE_NITRITE SENSOR PROTEIN NARQ"/>
    <property type="match status" value="1"/>
</dbReference>
<feature type="domain" description="Signal transduction histidine kinase subgroup 3 dimerisation and phosphoacceptor" evidence="10">
    <location>
        <begin position="83"/>
        <end position="149"/>
    </location>
</feature>
<dbReference type="EC" id="2.7.13.3" evidence="2"/>
<dbReference type="InterPro" id="IPR050482">
    <property type="entry name" value="Sensor_HK_TwoCompSys"/>
</dbReference>
<dbReference type="Gene3D" id="1.20.5.1930">
    <property type="match status" value="1"/>
</dbReference>
<evidence type="ECO:0000256" key="6">
    <source>
        <dbReference type="ARBA" id="ARBA00022777"/>
    </source>
</evidence>